<evidence type="ECO:0000313" key="4">
    <source>
        <dbReference type="EMBL" id="KAG9485008.1"/>
    </source>
</evidence>
<evidence type="ECO:0000313" key="5">
    <source>
        <dbReference type="Proteomes" id="UP000770717"/>
    </source>
</evidence>
<dbReference type="AlphaFoldDB" id="A0A8J6FCE1"/>
<evidence type="ECO:0000256" key="3">
    <source>
        <dbReference type="ARBA" id="ARBA00022694"/>
    </source>
</evidence>
<dbReference type="SUPFAM" id="SSF89550">
    <property type="entry name" value="PHP domain-like"/>
    <property type="match status" value="1"/>
</dbReference>
<dbReference type="Proteomes" id="UP000770717">
    <property type="component" value="Unassembled WGS sequence"/>
</dbReference>
<dbReference type="Pfam" id="PF01876">
    <property type="entry name" value="RNase_P_p30"/>
    <property type="match status" value="1"/>
</dbReference>
<dbReference type="InterPro" id="IPR002738">
    <property type="entry name" value="RNase_P_p30"/>
</dbReference>
<dbReference type="InterPro" id="IPR016195">
    <property type="entry name" value="Pol/histidinol_Pase-like"/>
</dbReference>
<comment type="caution">
    <text evidence="4">The sequence shown here is derived from an EMBL/GenBank/DDBJ whole genome shotgun (WGS) entry which is preliminary data.</text>
</comment>
<proteinExistence type="inferred from homology"/>
<dbReference type="PANTHER" id="PTHR13031">
    <property type="entry name" value="RIBONUCLEASE P SUBUNIT P30"/>
    <property type="match status" value="1"/>
</dbReference>
<accession>A0A8J6FCE1</accession>
<comment type="similarity">
    <text evidence="2">Belongs to the eukaryotic/archaeal RNase P protein component 3 family.</text>
</comment>
<dbReference type="EMBL" id="WNTK01000004">
    <property type="protein sequence ID" value="KAG9485008.1"/>
    <property type="molecule type" value="Genomic_DNA"/>
</dbReference>
<name>A0A8J6FCE1_ELECQ</name>
<dbReference type="GO" id="GO:0008033">
    <property type="term" value="P:tRNA processing"/>
    <property type="evidence" value="ECO:0007669"/>
    <property type="project" value="UniProtKB-KW"/>
</dbReference>
<comment type="subcellular location">
    <subcellularLocation>
        <location evidence="1">Nucleus</location>
    </subcellularLocation>
</comment>
<keyword evidence="5" id="KW-1185">Reference proteome</keyword>
<protein>
    <submittedName>
        <fullName evidence="4">Uncharacterized protein</fullName>
    </submittedName>
</protein>
<evidence type="ECO:0000256" key="2">
    <source>
        <dbReference type="ARBA" id="ARBA00007331"/>
    </source>
</evidence>
<organism evidence="4 5">
    <name type="scientific">Eleutherodactylus coqui</name>
    <name type="common">Puerto Rican coqui</name>
    <dbReference type="NCBI Taxonomy" id="57060"/>
    <lineage>
        <taxon>Eukaryota</taxon>
        <taxon>Metazoa</taxon>
        <taxon>Chordata</taxon>
        <taxon>Craniata</taxon>
        <taxon>Vertebrata</taxon>
        <taxon>Euteleostomi</taxon>
        <taxon>Amphibia</taxon>
        <taxon>Batrachia</taxon>
        <taxon>Anura</taxon>
        <taxon>Neobatrachia</taxon>
        <taxon>Hyloidea</taxon>
        <taxon>Eleutherodactylidae</taxon>
        <taxon>Eleutherodactylinae</taxon>
        <taxon>Eleutherodactylus</taxon>
        <taxon>Eleutherodactylus</taxon>
    </lineage>
</organism>
<reference evidence="4" key="1">
    <citation type="thesis" date="2020" institute="ProQuest LLC" country="789 East Eisenhower Parkway, Ann Arbor, MI, USA">
        <title>Comparative Genomics and Chromosome Evolution.</title>
        <authorList>
            <person name="Mudd A.B."/>
        </authorList>
    </citation>
    <scope>NUCLEOTIDE SEQUENCE</scope>
    <source>
        <strain evidence="4">HN-11 Male</strain>
        <tissue evidence="4">Kidney and liver</tissue>
    </source>
</reference>
<sequence length="121" mass="12982">MAVFVDLNITNCKEVKKLQSMIEMAAHLGYSAVAINHVAEFGKKKAEIVKPIATKDLFPSPPTVQGKSTPIKILTRLTIVASDPSHCNVLVCNTALLHFHSVEETDIADISVPSPGLSCSV</sequence>
<evidence type="ECO:0000256" key="1">
    <source>
        <dbReference type="ARBA" id="ARBA00004123"/>
    </source>
</evidence>
<keyword evidence="3" id="KW-0819">tRNA processing</keyword>
<dbReference type="GO" id="GO:0005655">
    <property type="term" value="C:nucleolar ribonuclease P complex"/>
    <property type="evidence" value="ECO:0007669"/>
    <property type="project" value="TreeGrafter"/>
</dbReference>
<dbReference type="GO" id="GO:0003723">
    <property type="term" value="F:RNA binding"/>
    <property type="evidence" value="ECO:0007669"/>
    <property type="project" value="TreeGrafter"/>
</dbReference>
<gene>
    <name evidence="4" type="ORF">GDO78_008231</name>
</gene>
<dbReference type="PANTHER" id="PTHR13031:SF0">
    <property type="entry name" value="RIBONUCLEASE P PROTEIN SUBUNIT P30"/>
    <property type="match status" value="1"/>
</dbReference>
<dbReference type="EMBL" id="WNTK01000004">
    <property type="protein sequence ID" value="KAG9485009.1"/>
    <property type="molecule type" value="Genomic_DNA"/>
</dbReference>
<dbReference type="OrthoDB" id="17948at2759"/>